<accession>A0ABM0K769</accession>
<dbReference type="PANTHER" id="PTHR46830:SF1">
    <property type="entry name" value="ALPHA-1,4-N-ACETYLGLUCOSAMINYLTRANSFERASE"/>
    <property type="match status" value="1"/>
</dbReference>
<dbReference type="PANTHER" id="PTHR46830">
    <property type="entry name" value="TRANSFERASE, PUTATIVE-RELATED"/>
    <property type="match status" value="1"/>
</dbReference>
<evidence type="ECO:0000313" key="1">
    <source>
        <dbReference type="Proteomes" id="UP000694888"/>
    </source>
</evidence>
<organism evidence="1 2">
    <name type="scientific">Aplysia californica</name>
    <name type="common">California sea hare</name>
    <dbReference type="NCBI Taxonomy" id="6500"/>
    <lineage>
        <taxon>Eukaryota</taxon>
        <taxon>Metazoa</taxon>
        <taxon>Spiralia</taxon>
        <taxon>Lophotrochozoa</taxon>
        <taxon>Mollusca</taxon>
        <taxon>Gastropoda</taxon>
        <taxon>Heterobranchia</taxon>
        <taxon>Euthyneura</taxon>
        <taxon>Tectipleura</taxon>
        <taxon>Aplysiida</taxon>
        <taxon>Aplysioidea</taxon>
        <taxon>Aplysiidae</taxon>
        <taxon>Aplysia</taxon>
    </lineage>
</organism>
<sequence>MIPYRKALSSLLPCLCVANIFLFIFLVAKTAVNDHTRNSETFLRERARIMSQLYRANHSGEGGGQQNIGLQQIKKGSGGLHQSFLKDDNNENLIIIDPYRLPYKMRSLKELENRVVPNIVFYVWCGNRTFEYRHFLGVLSVWYQMEPDIIEFRYEMDPIEDKYNNWFTMLRTHIAAFNARRLPPFVKGDKCGSVHGLDTVWDRGGVYMDENTLLWGDDVSTLLSRSPSVGFFQNTSTVAFAASVARNGDLRVFQRSIKTAGRNFLRNYNEGATQKPSSASNILNFLNCSAFQAGERSTVVSNGSFCFSLPNRLTPWGILHNSKDPMCESIAQQLMLSNRDTLSPNTTLEIPRIVHYVWFGKAEFTFGMYLSFLSTVHVVNPTTIFIHWNYGLYGPYWDLVKEYPVVRLVYRDPPRYIFDHLLHYRQHLSDIVRADVLDKYGGIYLDWDAFWLRSPVELLKKTSYDVILSRDHMPRSHFPDTINMGVVMAKPRSKFIRRWRAALVNYKSSDFFYNAIELPYKVYESFPEGVLIEDRLQVMCYYLKCHPTWHPEFRRWSQAQPFDWRSDAYAIHFTYPDPPAFHNETALKTSEGDFAEMGRYIFNLRHKKAKEM</sequence>
<dbReference type="InterPro" id="IPR007577">
    <property type="entry name" value="GlycoTrfase_DXD_sugar-bd_CS"/>
</dbReference>
<dbReference type="RefSeq" id="XP_005110358.2">
    <property type="nucleotide sequence ID" value="XM_005110301.3"/>
</dbReference>
<dbReference type="Proteomes" id="UP000694888">
    <property type="component" value="Unplaced"/>
</dbReference>
<name>A0ABM0K769_APLCA</name>
<dbReference type="Gene3D" id="3.90.550.20">
    <property type="match status" value="1"/>
</dbReference>
<evidence type="ECO:0000313" key="2">
    <source>
        <dbReference type="RefSeq" id="XP_005110358.2"/>
    </source>
</evidence>
<gene>
    <name evidence="2 3" type="primary">LOC101855219</name>
</gene>
<dbReference type="RefSeq" id="XP_035828732.1">
    <property type="nucleotide sequence ID" value="XM_035972839.1"/>
</dbReference>
<dbReference type="SUPFAM" id="SSF53448">
    <property type="entry name" value="Nucleotide-diphospho-sugar transferases"/>
    <property type="match status" value="1"/>
</dbReference>
<keyword evidence="1" id="KW-1185">Reference proteome</keyword>
<protein>
    <submittedName>
        <fullName evidence="2 3">Uncharacterized protein LOC101855219</fullName>
    </submittedName>
</protein>
<dbReference type="GeneID" id="101855219"/>
<dbReference type="Pfam" id="PF04488">
    <property type="entry name" value="Gly_transf_sug"/>
    <property type="match status" value="1"/>
</dbReference>
<evidence type="ECO:0000313" key="3">
    <source>
        <dbReference type="RefSeq" id="XP_035828732.1"/>
    </source>
</evidence>
<dbReference type="InterPro" id="IPR029044">
    <property type="entry name" value="Nucleotide-diphossugar_trans"/>
</dbReference>
<reference evidence="2 3" key="1">
    <citation type="submission" date="2025-05" db="UniProtKB">
        <authorList>
            <consortium name="RefSeq"/>
        </authorList>
    </citation>
    <scope>IDENTIFICATION</scope>
</reference>
<proteinExistence type="predicted"/>